<accession>A0A016VQ34</accession>
<evidence type="ECO:0008006" key="4">
    <source>
        <dbReference type="Google" id="ProtNLM"/>
    </source>
</evidence>
<name>A0A016VQ34_9BILA</name>
<feature type="transmembrane region" description="Helical" evidence="1">
    <location>
        <begin position="46"/>
        <end position="63"/>
    </location>
</feature>
<keyword evidence="3" id="KW-1185">Reference proteome</keyword>
<feature type="transmembrane region" description="Helical" evidence="1">
    <location>
        <begin position="12"/>
        <end position="34"/>
    </location>
</feature>
<keyword evidence="1" id="KW-0812">Transmembrane</keyword>
<reference evidence="3" key="1">
    <citation type="journal article" date="2015" name="Nat. Genet.">
        <title>The genome and transcriptome of the zoonotic hookworm Ancylostoma ceylanicum identify infection-specific gene families.</title>
        <authorList>
            <person name="Schwarz E.M."/>
            <person name="Hu Y."/>
            <person name="Antoshechkin I."/>
            <person name="Miller M.M."/>
            <person name="Sternberg P.W."/>
            <person name="Aroian R.V."/>
        </authorList>
    </citation>
    <scope>NUCLEOTIDE SEQUENCE</scope>
    <source>
        <strain evidence="3">HY135</strain>
    </source>
</reference>
<evidence type="ECO:0000256" key="1">
    <source>
        <dbReference type="SAM" id="Phobius"/>
    </source>
</evidence>
<keyword evidence="1" id="KW-1133">Transmembrane helix</keyword>
<gene>
    <name evidence="2" type="primary">Acey_s0006.g3122</name>
    <name evidence="2" type="ORF">Y032_0006g3122</name>
</gene>
<evidence type="ECO:0000313" key="3">
    <source>
        <dbReference type="Proteomes" id="UP000024635"/>
    </source>
</evidence>
<organism evidence="2 3">
    <name type="scientific">Ancylostoma ceylanicum</name>
    <dbReference type="NCBI Taxonomy" id="53326"/>
    <lineage>
        <taxon>Eukaryota</taxon>
        <taxon>Metazoa</taxon>
        <taxon>Ecdysozoa</taxon>
        <taxon>Nematoda</taxon>
        <taxon>Chromadorea</taxon>
        <taxon>Rhabditida</taxon>
        <taxon>Rhabditina</taxon>
        <taxon>Rhabditomorpha</taxon>
        <taxon>Strongyloidea</taxon>
        <taxon>Ancylostomatidae</taxon>
        <taxon>Ancylostomatinae</taxon>
        <taxon>Ancylostoma</taxon>
    </lineage>
</organism>
<dbReference type="Proteomes" id="UP000024635">
    <property type="component" value="Unassembled WGS sequence"/>
</dbReference>
<keyword evidence="1" id="KW-0472">Membrane</keyword>
<evidence type="ECO:0000313" key="2">
    <source>
        <dbReference type="EMBL" id="EYC29684.1"/>
    </source>
</evidence>
<proteinExistence type="predicted"/>
<dbReference type="EMBL" id="JARK01001342">
    <property type="protein sequence ID" value="EYC29684.1"/>
    <property type="molecule type" value="Genomic_DNA"/>
</dbReference>
<sequence length="81" mass="9123">MDERGYTPLSTIRAMAWLDVSLCVIISILVLVTIRCLIKVMERSPSLSSISLGYCIVVVLIIIRDMGFNCLMLKYSLIPEE</sequence>
<protein>
    <recommendedName>
        <fullName evidence="4">7TM GPCR serpentine receptor class x (Srx) domain-containing protein</fullName>
    </recommendedName>
</protein>
<comment type="caution">
    <text evidence="2">The sequence shown here is derived from an EMBL/GenBank/DDBJ whole genome shotgun (WGS) entry which is preliminary data.</text>
</comment>
<dbReference type="AlphaFoldDB" id="A0A016VQ34"/>